<dbReference type="OrthoDB" id="10252281at2759"/>
<dbReference type="SUPFAM" id="SSF52402">
    <property type="entry name" value="Adenine nucleotide alpha hydrolases-like"/>
    <property type="match status" value="1"/>
</dbReference>
<name>A0A9Q1QGP9_9CARY</name>
<evidence type="ECO:0000259" key="4">
    <source>
        <dbReference type="Pfam" id="PF00733"/>
    </source>
</evidence>
<feature type="domain" description="Asparagine synthetase" evidence="4">
    <location>
        <begin position="557"/>
        <end position="649"/>
    </location>
</feature>
<evidence type="ECO:0000313" key="5">
    <source>
        <dbReference type="EMBL" id="KAJ8440881.1"/>
    </source>
</evidence>
<sequence length="685" mass="74988">MLFHCRVSTRITAEVTGKFLVVQLKYVEEMQICAAKANMAAIAVTIDGLKAALQRRGPDSLGTKKVLLGPKDAAGTRVLPYVVPDEEVESGSFCVHALDGHKTLANGRNEFGMAQSIAEMYFIGSVLQLRGTKPVVQPLVDASENVLVYNGEIFGGINMGSDCSDAEVVMQSLGNCCLCHSHGTGSGCGGKPVPVLLSSMKGPWALIYWQVSSLSEPLELHPQNASRTLWFGRDAFGRRSLLVHWPTLKDPRLLLSSVSPSSSAAYSPDPEIEYEASNSNYWEELPCGVYGISIDGSRVDGYLVGEVRKHEWMNSTLKELIEWERKLIKPNHDDSSPSGSLLLSGDRDLLSASANGTVELSAHAPACMVLEALRKSIARRTTKYTIFKATAKNAGHGDIVPVAVLFSGGLDSMILAAILHECLDAKYGIDLLNVSFEGEAAPDRITARAGVKELRRIAPLRKWRLVEIDAVLSDLTGEMKHVMSLINPAKTYMDLNIGTALWLAAGGDGWVYEADGCCQDEHGQRFRYKSEARILLVGSGADEQCAGYGRHRTKYKNSSWVGLHEEMKLDIQRIWKRNLGRDDRCMADNGKEARFPFLDEDVIRVLLDFPLWEIANLSQPSGIGDKKILREVARLLGLHEAAGQPKRAIQFGSRIAQESNRRNFGSNRAANQASAGSVLFCKASR</sequence>
<keyword evidence="2" id="KW-0061">Asparagine biosynthesis</keyword>
<evidence type="ECO:0000256" key="2">
    <source>
        <dbReference type="ARBA" id="ARBA00022888"/>
    </source>
</evidence>
<evidence type="ECO:0000256" key="3">
    <source>
        <dbReference type="ARBA" id="ARBA00022962"/>
    </source>
</evidence>
<protein>
    <recommendedName>
        <fullName evidence="4">Asparagine synthetase domain-containing protein</fullName>
    </recommendedName>
</protein>
<dbReference type="InterPro" id="IPR051857">
    <property type="entry name" value="Asn_synthetase_domain"/>
</dbReference>
<evidence type="ECO:0000313" key="6">
    <source>
        <dbReference type="Proteomes" id="UP001153076"/>
    </source>
</evidence>
<accession>A0A9Q1QGP9</accession>
<dbReference type="InterPro" id="IPR029055">
    <property type="entry name" value="Ntn_hydrolases_N"/>
</dbReference>
<dbReference type="PANTHER" id="PTHR45937:SF1">
    <property type="entry name" value="ASPARAGINE SYNTHETASE DOMAIN-CONTAINING PROTEIN 1"/>
    <property type="match status" value="1"/>
</dbReference>
<reference evidence="5" key="1">
    <citation type="submission" date="2022-04" db="EMBL/GenBank/DDBJ databases">
        <title>Carnegiea gigantea Genome sequencing and assembly v2.</title>
        <authorList>
            <person name="Copetti D."/>
            <person name="Sanderson M.J."/>
            <person name="Burquez A."/>
            <person name="Wojciechowski M.F."/>
        </authorList>
    </citation>
    <scope>NUCLEOTIDE SEQUENCE</scope>
    <source>
        <strain evidence="5">SGP5-SGP5p</strain>
        <tissue evidence="5">Aerial part</tissue>
    </source>
</reference>
<organism evidence="5 6">
    <name type="scientific">Carnegiea gigantea</name>
    <dbReference type="NCBI Taxonomy" id="171969"/>
    <lineage>
        <taxon>Eukaryota</taxon>
        <taxon>Viridiplantae</taxon>
        <taxon>Streptophyta</taxon>
        <taxon>Embryophyta</taxon>
        <taxon>Tracheophyta</taxon>
        <taxon>Spermatophyta</taxon>
        <taxon>Magnoliopsida</taxon>
        <taxon>eudicotyledons</taxon>
        <taxon>Gunneridae</taxon>
        <taxon>Pentapetalae</taxon>
        <taxon>Caryophyllales</taxon>
        <taxon>Cactineae</taxon>
        <taxon>Cactaceae</taxon>
        <taxon>Cactoideae</taxon>
        <taxon>Echinocereeae</taxon>
        <taxon>Carnegiea</taxon>
    </lineage>
</organism>
<dbReference type="AlphaFoldDB" id="A0A9Q1QGP9"/>
<gene>
    <name evidence="5" type="ORF">Cgig2_022737</name>
</gene>
<dbReference type="Proteomes" id="UP001153076">
    <property type="component" value="Unassembled WGS sequence"/>
</dbReference>
<dbReference type="Pfam" id="PF00733">
    <property type="entry name" value="Asn_synthase"/>
    <property type="match status" value="1"/>
</dbReference>
<dbReference type="EMBL" id="JAKOGI010000182">
    <property type="protein sequence ID" value="KAJ8440881.1"/>
    <property type="molecule type" value="Genomic_DNA"/>
</dbReference>
<proteinExistence type="predicted"/>
<dbReference type="PANTHER" id="PTHR45937">
    <property type="entry name" value="ASPARAGINE SYNTHETASE DOMAIN-CONTAINING PROTEIN 1"/>
    <property type="match status" value="1"/>
</dbReference>
<dbReference type="Gene3D" id="3.60.20.10">
    <property type="entry name" value="Glutamine Phosphoribosylpyrophosphate, subunit 1, domain 1"/>
    <property type="match status" value="1"/>
</dbReference>
<dbReference type="InterPro" id="IPR001962">
    <property type="entry name" value="Asn_synthase"/>
</dbReference>
<comment type="caution">
    <text evidence="5">The sequence shown here is derived from an EMBL/GenBank/DDBJ whole genome shotgun (WGS) entry which is preliminary data.</text>
</comment>
<keyword evidence="1" id="KW-0028">Amino-acid biosynthesis</keyword>
<dbReference type="SUPFAM" id="SSF56235">
    <property type="entry name" value="N-terminal nucleophile aminohydrolases (Ntn hydrolases)"/>
    <property type="match status" value="1"/>
</dbReference>
<dbReference type="InterPro" id="IPR014729">
    <property type="entry name" value="Rossmann-like_a/b/a_fold"/>
</dbReference>
<dbReference type="Gene3D" id="3.40.50.620">
    <property type="entry name" value="HUPs"/>
    <property type="match status" value="1"/>
</dbReference>
<evidence type="ECO:0000256" key="1">
    <source>
        <dbReference type="ARBA" id="ARBA00022605"/>
    </source>
</evidence>
<dbReference type="GO" id="GO:0006529">
    <property type="term" value="P:asparagine biosynthetic process"/>
    <property type="evidence" value="ECO:0007669"/>
    <property type="project" value="UniProtKB-KW"/>
</dbReference>
<keyword evidence="3" id="KW-0315">Glutamine amidotransferase</keyword>
<dbReference type="CDD" id="cd01991">
    <property type="entry name" value="Asn_synthase_B_C"/>
    <property type="match status" value="1"/>
</dbReference>
<keyword evidence="6" id="KW-1185">Reference proteome</keyword>
<dbReference type="GO" id="GO:0004066">
    <property type="term" value="F:asparagine synthase (glutamine-hydrolyzing) activity"/>
    <property type="evidence" value="ECO:0007669"/>
    <property type="project" value="InterPro"/>
</dbReference>